<proteinExistence type="predicted"/>
<protein>
    <submittedName>
        <fullName evidence="2">Uncharacterized protein</fullName>
    </submittedName>
</protein>
<evidence type="ECO:0000313" key="2">
    <source>
        <dbReference type="EMBL" id="KGC20286.1"/>
    </source>
</evidence>
<comment type="caution">
    <text evidence="2">The sequence shown here is derived from an EMBL/GenBank/DDBJ whole genome shotgun (WGS) entry which is preliminary data.</text>
</comment>
<evidence type="ECO:0000256" key="1">
    <source>
        <dbReference type="SAM" id="MobiDB-lite"/>
    </source>
</evidence>
<reference evidence="2 3" key="1">
    <citation type="submission" date="2014-04" db="EMBL/GenBank/DDBJ databases">
        <authorList>
            <person name="Bishop-Lilly K.A."/>
            <person name="Broomall S.M."/>
            <person name="Chain P.S."/>
            <person name="Chertkov O."/>
            <person name="Coyne S.R."/>
            <person name="Daligault H.E."/>
            <person name="Davenport K.W."/>
            <person name="Erkkila T."/>
            <person name="Frey K.G."/>
            <person name="Gibbons H.S."/>
            <person name="Gu W."/>
            <person name="Jaissle J."/>
            <person name="Johnson S.L."/>
            <person name="Koroleva G.I."/>
            <person name="Ladner J.T."/>
            <person name="Lo C.-C."/>
            <person name="Minogue T.D."/>
            <person name="Munk C."/>
            <person name="Palacios G.F."/>
            <person name="Redden C.L."/>
            <person name="Rosenzweig C.N."/>
            <person name="Scholz M.B."/>
            <person name="Teshima H."/>
            <person name="Xu Y."/>
        </authorList>
    </citation>
    <scope>NUCLEOTIDE SEQUENCE [LARGE SCALE GENOMIC DNA]</scope>
    <source>
        <strain evidence="3">gladioli</strain>
    </source>
</reference>
<evidence type="ECO:0000313" key="3">
    <source>
        <dbReference type="Proteomes" id="UP000029590"/>
    </source>
</evidence>
<dbReference type="Proteomes" id="UP000029590">
    <property type="component" value="Unassembled WGS sequence"/>
</dbReference>
<dbReference type="EMBL" id="JPGG01000012">
    <property type="protein sequence ID" value="KGC20286.1"/>
    <property type="molecule type" value="Genomic_DNA"/>
</dbReference>
<gene>
    <name evidence="2" type="ORF">DM48_7925</name>
</gene>
<dbReference type="RefSeq" id="WP_036057548.1">
    <property type="nucleotide sequence ID" value="NZ_CADEQK010000041.1"/>
</dbReference>
<name>A0AAW3FCR1_BURGA</name>
<accession>A0AAW3FCR1</accession>
<dbReference type="AlphaFoldDB" id="A0AAW3FCR1"/>
<organism evidence="2 3">
    <name type="scientific">Burkholderia gladioli</name>
    <name type="common">Pseudomonas marginata</name>
    <name type="synonym">Phytomonas marginata</name>
    <dbReference type="NCBI Taxonomy" id="28095"/>
    <lineage>
        <taxon>Bacteria</taxon>
        <taxon>Pseudomonadati</taxon>
        <taxon>Pseudomonadota</taxon>
        <taxon>Betaproteobacteria</taxon>
        <taxon>Burkholderiales</taxon>
        <taxon>Burkholderiaceae</taxon>
        <taxon>Burkholderia</taxon>
    </lineage>
</organism>
<feature type="region of interest" description="Disordered" evidence="1">
    <location>
        <begin position="71"/>
        <end position="94"/>
    </location>
</feature>
<sequence length="94" mass="10101">MKEAHVVAMNSKLSSFDHERQVSALRRTAGAIRSVLDDDALDDTDRKALSAAIFVVDRLAATHHRVATIRRDDEDYPGLADGGPSDTEPASGAV</sequence>